<dbReference type="CDD" id="cd03010">
    <property type="entry name" value="TlpA_like_DsbE"/>
    <property type="match status" value="1"/>
</dbReference>
<evidence type="ECO:0000256" key="7">
    <source>
        <dbReference type="ARBA" id="ARBA00032826"/>
    </source>
</evidence>
<evidence type="ECO:0000313" key="11">
    <source>
        <dbReference type="Proteomes" id="UP000244908"/>
    </source>
</evidence>
<evidence type="ECO:0000256" key="2">
    <source>
        <dbReference type="ARBA" id="ARBA00007758"/>
    </source>
</evidence>
<reference evidence="10 11" key="1">
    <citation type="journal article" date="2019" name="Int. J. Syst. Evol. Microbiol.">
        <title>Limnobaculum parvum gen. nov., sp. nov., isolated from a freshwater lake.</title>
        <authorList>
            <person name="Baek C."/>
            <person name="Shin S.K."/>
            <person name="Yi H."/>
        </authorList>
    </citation>
    <scope>NUCLEOTIDE SEQUENCE [LARGE SCALE GENOMIC DNA]</scope>
    <source>
        <strain evidence="10 11">HYN0051</strain>
    </source>
</reference>
<evidence type="ECO:0000256" key="3">
    <source>
        <dbReference type="ARBA" id="ARBA00013827"/>
    </source>
</evidence>
<dbReference type="InterPro" id="IPR036249">
    <property type="entry name" value="Thioredoxin-like_sf"/>
</dbReference>
<keyword evidence="8" id="KW-1133">Transmembrane helix</keyword>
<evidence type="ECO:0000256" key="8">
    <source>
        <dbReference type="SAM" id="Phobius"/>
    </source>
</evidence>
<keyword evidence="4" id="KW-0201">Cytochrome c-type biogenesis</keyword>
<accession>A0A2Y9TYH6</accession>
<evidence type="ECO:0000313" key="10">
    <source>
        <dbReference type="EMBL" id="AWH88766.1"/>
    </source>
</evidence>
<comment type="similarity">
    <text evidence="2">Belongs to the thioredoxin family. DsbE subfamily.</text>
</comment>
<dbReference type="Proteomes" id="UP000244908">
    <property type="component" value="Chromosome"/>
</dbReference>
<dbReference type="GO" id="GO:0017004">
    <property type="term" value="P:cytochrome complex assembly"/>
    <property type="evidence" value="ECO:0007669"/>
    <property type="project" value="UniProtKB-KW"/>
</dbReference>
<dbReference type="SUPFAM" id="SSF52833">
    <property type="entry name" value="Thioredoxin-like"/>
    <property type="match status" value="1"/>
</dbReference>
<keyword evidence="6" id="KW-0676">Redox-active center</keyword>
<dbReference type="InterPro" id="IPR013740">
    <property type="entry name" value="Redoxin"/>
</dbReference>
<dbReference type="PROSITE" id="PS00194">
    <property type="entry name" value="THIOREDOXIN_1"/>
    <property type="match status" value="1"/>
</dbReference>
<evidence type="ECO:0000259" key="9">
    <source>
        <dbReference type="PROSITE" id="PS51352"/>
    </source>
</evidence>
<comment type="subcellular location">
    <subcellularLocation>
        <location evidence="1">Cell inner membrane</location>
        <topology evidence="1">Single-pass membrane protein</topology>
        <orientation evidence="1">Periplasmic side</orientation>
    </subcellularLocation>
</comment>
<dbReference type="RefSeq" id="WP_108900823.1">
    <property type="nucleotide sequence ID" value="NZ_CP029185.2"/>
</dbReference>
<dbReference type="Pfam" id="PF08534">
    <property type="entry name" value="Redoxin"/>
    <property type="match status" value="1"/>
</dbReference>
<dbReference type="PANTHER" id="PTHR42852">
    <property type="entry name" value="THIOL:DISULFIDE INTERCHANGE PROTEIN DSBE"/>
    <property type="match status" value="1"/>
</dbReference>
<dbReference type="KEGG" id="lpv:HYN51_09455"/>
<evidence type="ECO:0000256" key="6">
    <source>
        <dbReference type="ARBA" id="ARBA00023284"/>
    </source>
</evidence>
<name>A0A2Y9TYH6_9GAMM</name>
<feature type="domain" description="Thioredoxin" evidence="9">
    <location>
        <begin position="34"/>
        <end position="176"/>
    </location>
</feature>
<dbReference type="OrthoDB" id="9799347at2"/>
<dbReference type="PROSITE" id="PS51352">
    <property type="entry name" value="THIOREDOXIN_2"/>
    <property type="match status" value="1"/>
</dbReference>
<sequence length="183" mass="21092">MNRLKLFLPLFLVLLMGIALYFGLKQDPHQLGLTQQDKPMPEFVAEDLLLRNKTFSQQDFIGHITVLNVWASWCPSCKSEFPFLQILRERPEFKLYGLNYRDNRPAALEVLNKLGNPYLRSVYDPNGKLALELGVYGTPETYLIDSQGIIRYRHSGELNQEIWQKEFQPKIEILQSMASGGTS</sequence>
<proteinExistence type="inferred from homology"/>
<feature type="transmembrane region" description="Helical" evidence="8">
    <location>
        <begin position="6"/>
        <end position="24"/>
    </location>
</feature>
<dbReference type="PANTHER" id="PTHR42852:SF6">
    <property type="entry name" value="THIOL:DISULFIDE INTERCHANGE PROTEIN DSBE"/>
    <property type="match status" value="1"/>
</dbReference>
<dbReference type="InterPro" id="IPR013766">
    <property type="entry name" value="Thioredoxin_domain"/>
</dbReference>
<dbReference type="InterPro" id="IPR004799">
    <property type="entry name" value="Periplasmic_diS_OxRdtase_DsbE"/>
</dbReference>
<organism evidence="10 11">
    <name type="scientific">Limnobaculum parvum</name>
    <dbReference type="NCBI Taxonomy" id="2172103"/>
    <lineage>
        <taxon>Bacteria</taxon>
        <taxon>Pseudomonadati</taxon>
        <taxon>Pseudomonadota</taxon>
        <taxon>Gammaproteobacteria</taxon>
        <taxon>Enterobacterales</taxon>
        <taxon>Budviciaceae</taxon>
        <taxon>Limnobaculum</taxon>
    </lineage>
</organism>
<dbReference type="Gene3D" id="3.40.30.10">
    <property type="entry name" value="Glutaredoxin"/>
    <property type="match status" value="1"/>
</dbReference>
<keyword evidence="5" id="KW-1015">Disulfide bond</keyword>
<protein>
    <recommendedName>
        <fullName evidence="3">Thiol:disulfide interchange protein DsbE</fullName>
    </recommendedName>
    <alternativeName>
        <fullName evidence="7">Cytochrome c biogenesis protein CcmG</fullName>
    </alternativeName>
</protein>
<dbReference type="EMBL" id="CP029185">
    <property type="protein sequence ID" value="AWH88766.1"/>
    <property type="molecule type" value="Genomic_DNA"/>
</dbReference>
<dbReference type="InterPro" id="IPR017937">
    <property type="entry name" value="Thioredoxin_CS"/>
</dbReference>
<evidence type="ECO:0000256" key="4">
    <source>
        <dbReference type="ARBA" id="ARBA00022748"/>
    </source>
</evidence>
<dbReference type="NCBIfam" id="TIGR00385">
    <property type="entry name" value="dsbE"/>
    <property type="match status" value="1"/>
</dbReference>
<keyword evidence="8" id="KW-0472">Membrane</keyword>
<gene>
    <name evidence="10" type="ORF">HYN51_09455</name>
</gene>
<dbReference type="GO" id="GO:0005886">
    <property type="term" value="C:plasma membrane"/>
    <property type="evidence" value="ECO:0007669"/>
    <property type="project" value="UniProtKB-SubCell"/>
</dbReference>
<evidence type="ECO:0000256" key="5">
    <source>
        <dbReference type="ARBA" id="ARBA00023157"/>
    </source>
</evidence>
<dbReference type="GO" id="GO:0030288">
    <property type="term" value="C:outer membrane-bounded periplasmic space"/>
    <property type="evidence" value="ECO:0007669"/>
    <property type="project" value="InterPro"/>
</dbReference>
<keyword evidence="11" id="KW-1185">Reference proteome</keyword>
<dbReference type="GO" id="GO:0015036">
    <property type="term" value="F:disulfide oxidoreductase activity"/>
    <property type="evidence" value="ECO:0007669"/>
    <property type="project" value="InterPro"/>
</dbReference>
<dbReference type="InterPro" id="IPR050553">
    <property type="entry name" value="Thioredoxin_ResA/DsbE_sf"/>
</dbReference>
<evidence type="ECO:0000256" key="1">
    <source>
        <dbReference type="ARBA" id="ARBA00004383"/>
    </source>
</evidence>
<keyword evidence="8" id="KW-0812">Transmembrane</keyword>
<dbReference type="AlphaFoldDB" id="A0A2Y9TYH6"/>